<reference evidence="1 2" key="1">
    <citation type="submission" date="2020-02" db="EMBL/GenBank/DDBJ databases">
        <title>Genome sequences of Thiorhodococcus mannitoliphagus and Thiorhodococcus minor, purple sulfur photosynthetic bacteria in the gammaproteobacterial family, Chromatiaceae.</title>
        <authorList>
            <person name="Aviles F.A."/>
            <person name="Meyer T.E."/>
            <person name="Kyndt J.A."/>
        </authorList>
    </citation>
    <scope>NUCLEOTIDE SEQUENCE [LARGE SCALE GENOMIC DNA]</scope>
    <source>
        <strain evidence="1 2">DSM 11518</strain>
    </source>
</reference>
<dbReference type="AlphaFoldDB" id="A0A6M0JXS2"/>
<dbReference type="Proteomes" id="UP000483379">
    <property type="component" value="Unassembled WGS sequence"/>
</dbReference>
<dbReference type="NCBIfam" id="NF033447">
    <property type="entry name" value="BrxE_fam"/>
    <property type="match status" value="1"/>
</dbReference>
<keyword evidence="2" id="KW-1185">Reference proteome</keyword>
<gene>
    <name evidence="1" type="ORF">G3446_10670</name>
</gene>
<evidence type="ECO:0000313" key="2">
    <source>
        <dbReference type="Proteomes" id="UP000483379"/>
    </source>
</evidence>
<protein>
    <submittedName>
        <fullName evidence="1">BrxE family protein</fullName>
    </submittedName>
</protein>
<organism evidence="1 2">
    <name type="scientific">Thiorhodococcus minor</name>
    <dbReference type="NCBI Taxonomy" id="57489"/>
    <lineage>
        <taxon>Bacteria</taxon>
        <taxon>Pseudomonadati</taxon>
        <taxon>Pseudomonadota</taxon>
        <taxon>Gammaproteobacteria</taxon>
        <taxon>Chromatiales</taxon>
        <taxon>Chromatiaceae</taxon>
        <taxon>Thiorhodococcus</taxon>
    </lineage>
</organism>
<sequence length="155" mass="16904">MRLVIGFLGEQAQFGWWPTAFFESSSKLFLAPVLPKTLRLAQYHGVVEAARRLHDEHLNLGSFHLFRLPEEVEQDLHCLVQGTEGDGSIAEMLQSRAAALDALQRLTAADAPGSVGPIAVGPIATLNQTDTLQQIAAAYWSAFSQGAKTYPYLVP</sequence>
<accession>A0A6M0JXS2</accession>
<comment type="caution">
    <text evidence="1">The sequence shown here is derived from an EMBL/GenBank/DDBJ whole genome shotgun (WGS) entry which is preliminary data.</text>
</comment>
<evidence type="ECO:0000313" key="1">
    <source>
        <dbReference type="EMBL" id="NEV62348.1"/>
    </source>
</evidence>
<dbReference type="EMBL" id="JAAIJQ010000026">
    <property type="protein sequence ID" value="NEV62348.1"/>
    <property type="molecule type" value="Genomic_DNA"/>
</dbReference>
<proteinExistence type="predicted"/>
<name>A0A6M0JXS2_9GAMM</name>
<dbReference type="InterPro" id="IPR058690">
    <property type="entry name" value="BrxE"/>
</dbReference>
<dbReference type="Pfam" id="PF26412">
    <property type="entry name" value="BrxE"/>
    <property type="match status" value="1"/>
</dbReference>